<dbReference type="PANTHER" id="PTHR47661">
    <property type="entry name" value="PHOSPHOGLUCAN PHOSPHATASE LSF1, CHLOROPLASTIC"/>
    <property type="match status" value="1"/>
</dbReference>
<name>A0A5J4YMU1_PORPP</name>
<evidence type="ECO:0000313" key="2">
    <source>
        <dbReference type="EMBL" id="KAA8491727.1"/>
    </source>
</evidence>
<evidence type="ECO:0000313" key="3">
    <source>
        <dbReference type="Proteomes" id="UP000324585"/>
    </source>
</evidence>
<organism evidence="2 3">
    <name type="scientific">Porphyridium purpureum</name>
    <name type="common">Red alga</name>
    <name type="synonym">Porphyridium cruentum</name>
    <dbReference type="NCBI Taxonomy" id="35688"/>
    <lineage>
        <taxon>Eukaryota</taxon>
        <taxon>Rhodophyta</taxon>
        <taxon>Bangiophyceae</taxon>
        <taxon>Porphyridiales</taxon>
        <taxon>Porphyridiaceae</taxon>
        <taxon>Porphyridium</taxon>
    </lineage>
</organism>
<dbReference type="Gene3D" id="2.30.42.10">
    <property type="match status" value="1"/>
</dbReference>
<reference evidence="3" key="1">
    <citation type="journal article" date="2019" name="Nat. Commun.">
        <title>Expansion of phycobilisome linker gene families in mesophilic red algae.</title>
        <authorList>
            <person name="Lee J."/>
            <person name="Kim D."/>
            <person name="Bhattacharya D."/>
            <person name="Yoon H.S."/>
        </authorList>
    </citation>
    <scope>NUCLEOTIDE SEQUENCE [LARGE SCALE GENOMIC DNA]</scope>
    <source>
        <strain evidence="3">CCMP 1328</strain>
    </source>
</reference>
<evidence type="ECO:0000259" key="1">
    <source>
        <dbReference type="PROSITE" id="PS50106"/>
    </source>
</evidence>
<dbReference type="PROSITE" id="PS50106">
    <property type="entry name" value="PDZ"/>
    <property type="match status" value="1"/>
</dbReference>
<comment type="caution">
    <text evidence="2">The sequence shown here is derived from an EMBL/GenBank/DDBJ whole genome shotgun (WGS) entry which is preliminary data.</text>
</comment>
<dbReference type="SUPFAM" id="SSF50156">
    <property type="entry name" value="PDZ domain-like"/>
    <property type="match status" value="1"/>
</dbReference>
<feature type="domain" description="PDZ" evidence="1">
    <location>
        <begin position="162"/>
        <end position="251"/>
    </location>
</feature>
<dbReference type="EMBL" id="VRMN01000012">
    <property type="protein sequence ID" value="KAA8491727.1"/>
    <property type="molecule type" value="Genomic_DNA"/>
</dbReference>
<dbReference type="OrthoDB" id="439127at2759"/>
<protein>
    <recommendedName>
        <fullName evidence="1">PDZ domain-containing protein</fullName>
    </recommendedName>
</protein>
<accession>A0A5J4YMU1</accession>
<dbReference type="AlphaFoldDB" id="A0A5J4YMU1"/>
<dbReference type="InterPro" id="IPR036034">
    <property type="entry name" value="PDZ_sf"/>
</dbReference>
<sequence>MSTARVWRMIAVWIKSATEHVRRARNKESNQRDGLTRPCLQPRPGANVALRADSAPRAAAALAFEVTVPLTASSVEGFRTCTQRRQRAAARAIPRCGFHVEGKCGFCHGRVAPLVSHKLANAMEPVCMTPQARRSPATLYMAAEDAKEIFNIHQDGMEESENRPVQKGERKVTVEKPIGLLLEERDDGMVFVREVAAGSNGEKAGVKEGDVVVAVSAVFKEDELWSTTGVGLEKVMKTIEARLGECTLVLQ</sequence>
<dbReference type="InterPro" id="IPR001478">
    <property type="entry name" value="PDZ"/>
</dbReference>
<proteinExistence type="predicted"/>
<gene>
    <name evidence="2" type="ORF">FVE85_9774</name>
</gene>
<dbReference type="Proteomes" id="UP000324585">
    <property type="component" value="Unassembled WGS sequence"/>
</dbReference>
<keyword evidence="3" id="KW-1185">Reference proteome</keyword>
<dbReference type="PANTHER" id="PTHR47661:SF2">
    <property type="entry name" value="PHOSPHOGLUCAN PHOSPHATASE LSF1, CHLOROPLASTIC"/>
    <property type="match status" value="1"/>
</dbReference>